<dbReference type="Proteomes" id="UP000481872">
    <property type="component" value="Unassembled WGS sequence"/>
</dbReference>
<feature type="transmembrane region" description="Helical" evidence="1">
    <location>
        <begin position="79"/>
        <end position="100"/>
    </location>
</feature>
<feature type="domain" description="Sensor histidine kinase NatK-like C-terminal" evidence="2">
    <location>
        <begin position="337"/>
        <end position="440"/>
    </location>
</feature>
<dbReference type="InterPro" id="IPR036890">
    <property type="entry name" value="HATPase_C_sf"/>
</dbReference>
<dbReference type="PANTHER" id="PTHR40448:SF1">
    <property type="entry name" value="TWO-COMPONENT SENSOR HISTIDINE KINASE"/>
    <property type="match status" value="1"/>
</dbReference>
<dbReference type="InterPro" id="IPR032834">
    <property type="entry name" value="NatK-like_C"/>
</dbReference>
<dbReference type="EMBL" id="JAAGPU010000002">
    <property type="protein sequence ID" value="NEU03632.1"/>
    <property type="molecule type" value="Genomic_DNA"/>
</dbReference>
<dbReference type="PANTHER" id="PTHR40448">
    <property type="entry name" value="TWO-COMPONENT SENSOR HISTIDINE KINASE"/>
    <property type="match status" value="1"/>
</dbReference>
<feature type="transmembrane region" description="Helical" evidence="1">
    <location>
        <begin position="53"/>
        <end position="74"/>
    </location>
</feature>
<keyword evidence="1" id="KW-0472">Membrane</keyword>
<organism evidence="3 4">
    <name type="scientific">Clostridium senegalense</name>
    <dbReference type="NCBI Taxonomy" id="1465809"/>
    <lineage>
        <taxon>Bacteria</taxon>
        <taxon>Bacillati</taxon>
        <taxon>Bacillota</taxon>
        <taxon>Clostridia</taxon>
        <taxon>Eubacteriales</taxon>
        <taxon>Clostridiaceae</taxon>
        <taxon>Clostridium</taxon>
    </lineage>
</organism>
<dbReference type="RefSeq" id="WP_199868943.1">
    <property type="nucleotide sequence ID" value="NZ_JAAGPU010000002.1"/>
</dbReference>
<keyword evidence="4" id="KW-1185">Reference proteome</keyword>
<feature type="transmembrane region" description="Helical" evidence="1">
    <location>
        <begin position="6"/>
        <end position="23"/>
    </location>
</feature>
<accession>A0A6M0H1Y9</accession>
<keyword evidence="1" id="KW-1133">Transmembrane helix</keyword>
<dbReference type="Pfam" id="PF14501">
    <property type="entry name" value="HATPase_c_5"/>
    <property type="match status" value="1"/>
</dbReference>
<feature type="transmembrane region" description="Helical" evidence="1">
    <location>
        <begin position="197"/>
        <end position="217"/>
    </location>
</feature>
<gene>
    <name evidence="3" type="ORF">G3M99_01940</name>
</gene>
<proteinExistence type="predicted"/>
<keyword evidence="1" id="KW-0812">Transmembrane</keyword>
<dbReference type="GO" id="GO:0042802">
    <property type="term" value="F:identical protein binding"/>
    <property type="evidence" value="ECO:0007669"/>
    <property type="project" value="TreeGrafter"/>
</dbReference>
<sequence>MLILYIILLSTIIYRSFINISNIKFNIEQAILILALIDIITISVTFFEEYLPTYVSDCLPIIIINISLIIVYYIKNKKLLLGTMTVIFSTITFVIGDYVVDWIKIGFFNVDLALNIEITYTKLLVDWIMVYVAVYFISYFVGKLFRKNLSMIDFYFKFKTSVLVLIILSLTLLIYYVNIILNESCAISNKLVKFNGALFLIYFITLILIIYSVLITVRKELQFENDKIHLKNLREYTSNLESVYAGVRKFRHDYINIISSMAGYIDEGDMVGLKKFFNENIAPLSEEMNSNNFKLCVLKNIEILELKGIVSSKMIVAKEKGINLSIDVFDPIKEVKMNILDLCRVVGIILDNAIEASLQCEKPFLKLGIIKKKKSILIIVINNYKDVLPPISKLFLRGFSTKGANRGLGLSNLREVLDKYENVIFDIELNNGEFMQTLEIYSMEG</sequence>
<dbReference type="AlphaFoldDB" id="A0A6M0H1Y9"/>
<evidence type="ECO:0000256" key="1">
    <source>
        <dbReference type="SAM" id="Phobius"/>
    </source>
</evidence>
<comment type="caution">
    <text evidence="3">The sequence shown here is derived from an EMBL/GenBank/DDBJ whole genome shotgun (WGS) entry which is preliminary data.</text>
</comment>
<feature type="transmembrane region" description="Helical" evidence="1">
    <location>
        <begin position="120"/>
        <end position="142"/>
    </location>
</feature>
<feature type="transmembrane region" description="Helical" evidence="1">
    <location>
        <begin position="154"/>
        <end position="177"/>
    </location>
</feature>
<name>A0A6M0H1Y9_9CLOT</name>
<dbReference type="SUPFAM" id="SSF55874">
    <property type="entry name" value="ATPase domain of HSP90 chaperone/DNA topoisomerase II/histidine kinase"/>
    <property type="match status" value="1"/>
</dbReference>
<reference evidence="3 4" key="1">
    <citation type="submission" date="2020-02" db="EMBL/GenBank/DDBJ databases">
        <title>Genome assembly of a novel Clostridium senegalense strain.</title>
        <authorList>
            <person name="Gupta T.B."/>
            <person name="Jauregui R."/>
            <person name="Maclean P."/>
            <person name="Nawarathana A."/>
            <person name="Brightwell G."/>
        </authorList>
    </citation>
    <scope>NUCLEOTIDE SEQUENCE [LARGE SCALE GENOMIC DNA]</scope>
    <source>
        <strain evidence="3 4">AGRFS4</strain>
    </source>
</reference>
<feature type="transmembrane region" description="Helical" evidence="1">
    <location>
        <begin position="30"/>
        <end position="47"/>
    </location>
</feature>
<protein>
    <submittedName>
        <fullName evidence="3">GHKL domain-containing protein</fullName>
    </submittedName>
</protein>
<evidence type="ECO:0000313" key="4">
    <source>
        <dbReference type="Proteomes" id="UP000481872"/>
    </source>
</evidence>
<evidence type="ECO:0000313" key="3">
    <source>
        <dbReference type="EMBL" id="NEU03632.1"/>
    </source>
</evidence>
<evidence type="ECO:0000259" key="2">
    <source>
        <dbReference type="Pfam" id="PF14501"/>
    </source>
</evidence>
<dbReference type="Gene3D" id="3.30.565.10">
    <property type="entry name" value="Histidine kinase-like ATPase, C-terminal domain"/>
    <property type="match status" value="1"/>
</dbReference>